<sequence>MQTIELPESAVLRVFDGKEDIKKIAEDTVSQQIAENGGKIPQERDFIKWVENALEYFVPEEDKEELIPLKEPQRLTCEQWAQYTPYENKLELFDGQALADLRERENMIIALLYNIGLEHFIKILPQESKTILYELLQEQSGGRYDLVNIVSATMKKMIKYFDGDVKRINHALKVHGFAKSIGKLENIPEDKLRILEVGAILHDIGIKESERKYSSSAGKYQEIEGPPVARDILQEFSLNEEFTDRVCHLIGNHHTYSKIDDVDFQILVEADFLVNIFEDSMTQEQIESIKQKYFKTNTGLCFLNSMYCK</sequence>
<dbReference type="CDD" id="cd00077">
    <property type="entry name" value="HDc"/>
    <property type="match status" value="1"/>
</dbReference>
<dbReference type="eggNOG" id="COG1713">
    <property type="taxonomic scope" value="Bacteria"/>
</dbReference>
<dbReference type="InterPro" id="IPR006674">
    <property type="entry name" value="HD_domain"/>
</dbReference>
<dbReference type="EMBL" id="CP003065">
    <property type="protein sequence ID" value="AEV66966.1"/>
    <property type="molecule type" value="Genomic_DNA"/>
</dbReference>
<evidence type="ECO:0000313" key="3">
    <source>
        <dbReference type="Proteomes" id="UP000005435"/>
    </source>
</evidence>
<dbReference type="InterPro" id="IPR003607">
    <property type="entry name" value="HD/PDEase_dom"/>
</dbReference>
<evidence type="ECO:0000259" key="1">
    <source>
        <dbReference type="Pfam" id="PF01966"/>
    </source>
</evidence>
<dbReference type="SUPFAM" id="SSF109604">
    <property type="entry name" value="HD-domain/PDEase-like"/>
    <property type="match status" value="1"/>
</dbReference>
<evidence type="ECO:0000313" key="2">
    <source>
        <dbReference type="EMBL" id="AEV66966.1"/>
    </source>
</evidence>
<dbReference type="Proteomes" id="UP000005435">
    <property type="component" value="Chromosome"/>
</dbReference>
<name>G8M125_ACECE</name>
<accession>G8M125</accession>
<proteinExistence type="predicted"/>
<organism evidence="2 3">
    <name type="scientific">Acetivibrio clariflavus (strain DSM 19732 / NBRC 101661 / EBR45)</name>
    <name type="common">Clostridium clariflavum</name>
    <dbReference type="NCBI Taxonomy" id="720554"/>
    <lineage>
        <taxon>Bacteria</taxon>
        <taxon>Bacillati</taxon>
        <taxon>Bacillota</taxon>
        <taxon>Clostridia</taxon>
        <taxon>Eubacteriales</taxon>
        <taxon>Oscillospiraceae</taxon>
        <taxon>Acetivibrio</taxon>
    </lineage>
</organism>
<dbReference type="Pfam" id="PF01966">
    <property type="entry name" value="HD"/>
    <property type="match status" value="1"/>
</dbReference>
<dbReference type="KEGG" id="ccl:Clocl_0224"/>
<reference evidence="2 3" key="2">
    <citation type="journal article" date="2012" name="Stand. Genomic Sci.">
        <title>Complete Genome Sequence of Clostridium clariflavum DSM 19732.</title>
        <authorList>
            <person name="Izquierdo J.A."/>
            <person name="Goodwin L."/>
            <person name="Davenport K.W."/>
            <person name="Teshima H."/>
            <person name="Bruce D."/>
            <person name="Detter C."/>
            <person name="Tapia R."/>
            <person name="Han S."/>
            <person name="Land M."/>
            <person name="Hauser L."/>
            <person name="Jeffries C.D."/>
            <person name="Han J."/>
            <person name="Pitluck S."/>
            <person name="Nolan M."/>
            <person name="Chen A."/>
            <person name="Huntemann M."/>
            <person name="Mavromatis K."/>
            <person name="Mikhailova N."/>
            <person name="Liolios K."/>
            <person name="Woyke T."/>
            <person name="Lynd L.R."/>
        </authorList>
    </citation>
    <scope>NUCLEOTIDE SEQUENCE [LARGE SCALE GENOMIC DNA]</scope>
    <source>
        <strain evidence="3">DSM 19732 / NBRC 101661 / EBR45</strain>
    </source>
</reference>
<gene>
    <name evidence="2" type="ordered locus">Clocl_0224</name>
</gene>
<reference evidence="3" key="1">
    <citation type="submission" date="2011-12" db="EMBL/GenBank/DDBJ databases">
        <title>Complete sequence of Clostridium clariflavum DSM 19732.</title>
        <authorList>
            <consortium name="US DOE Joint Genome Institute"/>
            <person name="Lucas S."/>
            <person name="Han J."/>
            <person name="Lapidus A."/>
            <person name="Cheng J.-F."/>
            <person name="Goodwin L."/>
            <person name="Pitluck S."/>
            <person name="Peters L."/>
            <person name="Teshima H."/>
            <person name="Detter J.C."/>
            <person name="Han C."/>
            <person name="Tapia R."/>
            <person name="Land M."/>
            <person name="Hauser L."/>
            <person name="Kyrpides N."/>
            <person name="Ivanova N."/>
            <person name="Pagani I."/>
            <person name="Kitzmiller T."/>
            <person name="Lynd L."/>
            <person name="Izquierdo J."/>
            <person name="Woyke T."/>
        </authorList>
    </citation>
    <scope>NUCLEOTIDE SEQUENCE [LARGE SCALE GENOMIC DNA]</scope>
    <source>
        <strain evidence="3">DSM 19732 / NBRC 101661 / EBR45</strain>
    </source>
</reference>
<dbReference type="STRING" id="720554.Clocl_0224"/>
<protein>
    <submittedName>
        <fullName evidence="2">HD-GYP domain-containing protein</fullName>
    </submittedName>
</protein>
<feature type="domain" description="HD" evidence="1">
    <location>
        <begin position="167"/>
        <end position="259"/>
    </location>
</feature>
<dbReference type="HOGENOM" id="CLU_899264_0_0_9"/>
<dbReference type="Gene3D" id="1.10.3210.10">
    <property type="entry name" value="Hypothetical protein af1432"/>
    <property type="match status" value="1"/>
</dbReference>
<dbReference type="AlphaFoldDB" id="G8M125"/>
<keyword evidence="3" id="KW-1185">Reference proteome</keyword>